<proteinExistence type="predicted"/>
<organism evidence="2 3">
    <name type="scientific">Amanita thiersii Skay4041</name>
    <dbReference type="NCBI Taxonomy" id="703135"/>
    <lineage>
        <taxon>Eukaryota</taxon>
        <taxon>Fungi</taxon>
        <taxon>Dikarya</taxon>
        <taxon>Basidiomycota</taxon>
        <taxon>Agaricomycotina</taxon>
        <taxon>Agaricomycetes</taxon>
        <taxon>Agaricomycetidae</taxon>
        <taxon>Agaricales</taxon>
        <taxon>Pluteineae</taxon>
        <taxon>Amanitaceae</taxon>
        <taxon>Amanita</taxon>
    </lineage>
</organism>
<evidence type="ECO:0000313" key="3">
    <source>
        <dbReference type="Proteomes" id="UP000242287"/>
    </source>
</evidence>
<keyword evidence="3" id="KW-1185">Reference proteome</keyword>
<evidence type="ECO:0000256" key="1">
    <source>
        <dbReference type="SAM" id="Phobius"/>
    </source>
</evidence>
<dbReference type="AlphaFoldDB" id="A0A2A9NX27"/>
<protein>
    <submittedName>
        <fullName evidence="2">Uncharacterized protein</fullName>
    </submittedName>
</protein>
<feature type="transmembrane region" description="Helical" evidence="1">
    <location>
        <begin position="42"/>
        <end position="62"/>
    </location>
</feature>
<dbReference type="OrthoDB" id="3266087at2759"/>
<name>A0A2A9NX27_9AGAR</name>
<evidence type="ECO:0000313" key="2">
    <source>
        <dbReference type="EMBL" id="PFH54024.1"/>
    </source>
</evidence>
<keyword evidence="1" id="KW-1133">Transmembrane helix</keyword>
<dbReference type="Proteomes" id="UP000242287">
    <property type="component" value="Unassembled WGS sequence"/>
</dbReference>
<accession>A0A2A9NX27</accession>
<dbReference type="EMBL" id="KZ301971">
    <property type="protein sequence ID" value="PFH54024.1"/>
    <property type="molecule type" value="Genomic_DNA"/>
</dbReference>
<keyword evidence="1" id="KW-0472">Membrane</keyword>
<reference evidence="2 3" key="1">
    <citation type="submission" date="2014-02" db="EMBL/GenBank/DDBJ databases">
        <title>Transposable element dynamics among asymbiotic and ectomycorrhizal Amanita fungi.</title>
        <authorList>
            <consortium name="DOE Joint Genome Institute"/>
            <person name="Hess J."/>
            <person name="Skrede I."/>
            <person name="Wolfe B."/>
            <person name="LaButti K."/>
            <person name="Ohm R.A."/>
            <person name="Grigoriev I.V."/>
            <person name="Pringle A."/>
        </authorList>
    </citation>
    <scope>NUCLEOTIDE SEQUENCE [LARGE SCALE GENOMIC DNA]</scope>
    <source>
        <strain evidence="2 3">SKay4041</strain>
    </source>
</reference>
<keyword evidence="1" id="KW-0812">Transmembrane</keyword>
<gene>
    <name evidence="2" type="ORF">AMATHDRAFT_136255</name>
</gene>
<sequence>MAAFLGIPRTRRIGESGVEKGVVLDDPQVEHDSKSWRMRCRVMAVISFFTYIPFIILVAVFAPR</sequence>